<feature type="transmembrane region" description="Helical" evidence="10">
    <location>
        <begin position="80"/>
        <end position="98"/>
    </location>
</feature>
<dbReference type="RefSeq" id="WP_016524947.1">
    <property type="nucleotide sequence ID" value="NZ_KE332518.1"/>
</dbReference>
<dbReference type="STRING" id="1125699.HMPREF9194_00653"/>
<evidence type="ECO:0000313" key="12">
    <source>
        <dbReference type="Proteomes" id="UP000014541"/>
    </source>
</evidence>
<dbReference type="InterPro" id="IPR004338">
    <property type="entry name" value="NqrB/RnfD"/>
</dbReference>
<feature type="modified residue" description="FMN phosphoryl threonine" evidence="10">
    <location>
        <position position="160"/>
    </location>
</feature>
<evidence type="ECO:0000256" key="3">
    <source>
        <dbReference type="ARBA" id="ARBA00022630"/>
    </source>
</evidence>
<dbReference type="Proteomes" id="UP000014541">
    <property type="component" value="Unassembled WGS sequence"/>
</dbReference>
<dbReference type="PANTHER" id="PTHR30578:SF0">
    <property type="entry name" value="ION-TRANSLOCATING OXIDOREDUCTASE COMPLEX SUBUNIT D"/>
    <property type="match status" value="1"/>
</dbReference>
<comment type="subcellular location">
    <subcellularLocation>
        <location evidence="10">Cell membrane</location>
        <topology evidence="10">Multi-pass membrane protein</topology>
    </subcellularLocation>
</comment>
<evidence type="ECO:0000256" key="2">
    <source>
        <dbReference type="ARBA" id="ARBA00022553"/>
    </source>
</evidence>
<evidence type="ECO:0000256" key="7">
    <source>
        <dbReference type="ARBA" id="ARBA00022982"/>
    </source>
</evidence>
<feature type="transmembrane region" description="Helical" evidence="10">
    <location>
        <begin position="27"/>
        <end position="44"/>
    </location>
</feature>
<keyword evidence="12" id="KW-1185">Reference proteome</keyword>
<dbReference type="GO" id="GO:0022900">
    <property type="term" value="P:electron transport chain"/>
    <property type="evidence" value="ECO:0007669"/>
    <property type="project" value="UniProtKB-UniRule"/>
</dbReference>
<feature type="transmembrane region" description="Helical" evidence="10">
    <location>
        <begin position="104"/>
        <end position="126"/>
    </location>
</feature>
<keyword evidence="4 10" id="KW-0288">FMN</keyword>
<dbReference type="eggNOG" id="COG4658">
    <property type="taxonomic scope" value="Bacteria"/>
</dbReference>
<dbReference type="PATRIC" id="fig|1125699.3.peg.664"/>
<keyword evidence="9 10" id="KW-0472">Membrane</keyword>
<name>S3K0A9_TREMA</name>
<dbReference type="HAMAP" id="MF_00462">
    <property type="entry name" value="RsxD_RnfD"/>
    <property type="match status" value="1"/>
</dbReference>
<keyword evidence="7 10" id="KW-0249">Electron transport</keyword>
<keyword evidence="6 10" id="KW-1278">Translocase</keyword>
<evidence type="ECO:0000256" key="6">
    <source>
        <dbReference type="ARBA" id="ARBA00022967"/>
    </source>
</evidence>
<dbReference type="PANTHER" id="PTHR30578">
    <property type="entry name" value="ELECTRON TRANSPORT COMPLEX PROTEIN RNFD"/>
    <property type="match status" value="1"/>
</dbReference>
<comment type="subunit">
    <text evidence="10">The complex is composed of six subunits: RnfA, RnfB, RnfC, RnfD, RnfE and RnfG.</text>
</comment>
<accession>S3K0A9</accession>
<feature type="transmembrane region" description="Helical" evidence="10">
    <location>
        <begin position="188"/>
        <end position="210"/>
    </location>
</feature>
<protein>
    <recommendedName>
        <fullName evidence="10">Ion-translocating oxidoreductase complex subunit D</fullName>
        <ecNumber evidence="10">7.-.-.-</ecNumber>
    </recommendedName>
    <alternativeName>
        <fullName evidence="10">Rnf electron transport complex subunit D</fullName>
    </alternativeName>
</protein>
<dbReference type="HOGENOM" id="CLU_042020_1_0_12"/>
<feature type="transmembrane region" description="Helical" evidence="10">
    <location>
        <begin position="50"/>
        <end position="68"/>
    </location>
</feature>
<dbReference type="GO" id="GO:0005886">
    <property type="term" value="C:plasma membrane"/>
    <property type="evidence" value="ECO:0007669"/>
    <property type="project" value="UniProtKB-SubCell"/>
</dbReference>
<dbReference type="NCBIfam" id="TIGR01946">
    <property type="entry name" value="rnfD"/>
    <property type="match status" value="1"/>
</dbReference>
<evidence type="ECO:0000256" key="9">
    <source>
        <dbReference type="ARBA" id="ARBA00023136"/>
    </source>
</evidence>
<proteinExistence type="inferred from homology"/>
<dbReference type="GO" id="GO:0055085">
    <property type="term" value="P:transmembrane transport"/>
    <property type="evidence" value="ECO:0007669"/>
    <property type="project" value="InterPro"/>
</dbReference>
<dbReference type="OrthoDB" id="9776359at2"/>
<dbReference type="EC" id="7.-.-.-" evidence="10"/>
<evidence type="ECO:0000313" key="11">
    <source>
        <dbReference type="EMBL" id="EPF30336.1"/>
    </source>
</evidence>
<feature type="transmembrane region" description="Helical" evidence="10">
    <location>
        <begin position="261"/>
        <end position="281"/>
    </location>
</feature>
<sequence length="328" mass="35008">MSALPDKNQLYMSTSPHFKTPRTTQSTMFIVIVSLIPLAVYGGMLFGLPAILNIAVSTLSCVVFEFLIQKLFKRPVRINDLSAVVTGLLLALTLPPALPLWMTVLGAFFAIVIAKEFFGGIGSNVFNPALVGRAFLFTSFPAAMGSHWLEPATDAVSSATVLTQIKEGSASFLPGDYLQFFMGNRAGCIGETSAALILLAAVFLLVTKIIDWRAPLTMIIFAAVPTFLAGGDIVASVLTGGLLFGAVFMVTDYTTVPPTSYGRLIFGAGCGLITFLIRKFGGYPEGVMFSILIMNALTPFLAKLIGRKYGYPKMFAGKKAEKANGGAK</sequence>
<keyword evidence="5 10" id="KW-0812">Transmembrane</keyword>
<comment type="caution">
    <text evidence="11">The sequence shown here is derived from an EMBL/GenBank/DDBJ whole genome shotgun (WGS) entry which is preliminary data.</text>
</comment>
<keyword evidence="10" id="KW-1003">Cell membrane</keyword>
<keyword evidence="8 10" id="KW-1133">Transmembrane helix</keyword>
<feature type="transmembrane region" description="Helical" evidence="10">
    <location>
        <begin position="287"/>
        <end position="305"/>
    </location>
</feature>
<dbReference type="InterPro" id="IPR011303">
    <property type="entry name" value="RnfD_bac"/>
</dbReference>
<keyword evidence="3 10" id="KW-0285">Flavoprotein</keyword>
<comment type="similarity">
    <text evidence="10">Belongs to the NqrB/RnfD family.</text>
</comment>
<dbReference type="Pfam" id="PF03116">
    <property type="entry name" value="NQR2_RnfD_RnfE"/>
    <property type="match status" value="1"/>
</dbReference>
<evidence type="ECO:0000256" key="1">
    <source>
        <dbReference type="ARBA" id="ARBA00022448"/>
    </source>
</evidence>
<evidence type="ECO:0000256" key="5">
    <source>
        <dbReference type="ARBA" id="ARBA00022692"/>
    </source>
</evidence>
<reference evidence="11 12" key="1">
    <citation type="submission" date="2013-04" db="EMBL/GenBank/DDBJ databases">
        <title>The Genome Sequence of Treponema maltophilum ATCC 51939.</title>
        <authorList>
            <consortium name="The Broad Institute Genomics Platform"/>
            <person name="Earl A."/>
            <person name="Ward D."/>
            <person name="Feldgarden M."/>
            <person name="Gevers D."/>
            <person name="Leonetti C."/>
            <person name="Blanton J.M."/>
            <person name="Dewhirst F.E."/>
            <person name="Izard J."/>
            <person name="Walker B."/>
            <person name="Young S."/>
            <person name="Zeng Q."/>
            <person name="Gargeya S."/>
            <person name="Fitzgerald M."/>
            <person name="Haas B."/>
            <person name="Abouelleil A."/>
            <person name="Allen A.W."/>
            <person name="Alvarado L."/>
            <person name="Arachchi H.M."/>
            <person name="Berlin A.M."/>
            <person name="Chapman S.B."/>
            <person name="Gainer-Dewar J."/>
            <person name="Goldberg J."/>
            <person name="Griggs A."/>
            <person name="Gujja S."/>
            <person name="Hansen M."/>
            <person name="Howarth C."/>
            <person name="Imamovic A."/>
            <person name="Ireland A."/>
            <person name="Larimer J."/>
            <person name="McCowan C."/>
            <person name="Murphy C."/>
            <person name="Pearson M."/>
            <person name="Poon T.W."/>
            <person name="Priest M."/>
            <person name="Roberts A."/>
            <person name="Saif S."/>
            <person name="Shea T."/>
            <person name="Sisk P."/>
            <person name="Sykes S."/>
            <person name="Wortman J."/>
            <person name="Nusbaum C."/>
            <person name="Birren B."/>
        </authorList>
    </citation>
    <scope>NUCLEOTIDE SEQUENCE [LARGE SCALE GENOMIC DNA]</scope>
    <source>
        <strain evidence="11 12">ATCC 51939</strain>
    </source>
</reference>
<evidence type="ECO:0000256" key="8">
    <source>
        <dbReference type="ARBA" id="ARBA00022989"/>
    </source>
</evidence>
<gene>
    <name evidence="10" type="primary">rnfD</name>
    <name evidence="11" type="ORF">HMPREF9194_00653</name>
</gene>
<keyword evidence="2 10" id="KW-0597">Phosphoprotein</keyword>
<keyword evidence="1 10" id="KW-0813">Transport</keyword>
<evidence type="ECO:0000256" key="10">
    <source>
        <dbReference type="HAMAP-Rule" id="MF_00462"/>
    </source>
</evidence>
<comment type="function">
    <text evidence="10">Part of a membrane-bound complex that couples electron transfer with translocation of ions across the membrane.</text>
</comment>
<dbReference type="AlphaFoldDB" id="S3K0A9"/>
<evidence type="ECO:0000256" key="4">
    <source>
        <dbReference type="ARBA" id="ARBA00022643"/>
    </source>
</evidence>
<comment type="cofactor">
    <cofactor evidence="10">
        <name>FMN</name>
        <dbReference type="ChEBI" id="CHEBI:58210"/>
    </cofactor>
</comment>
<organism evidence="11 12">
    <name type="scientific">Treponema maltophilum ATCC 51939</name>
    <dbReference type="NCBI Taxonomy" id="1125699"/>
    <lineage>
        <taxon>Bacteria</taxon>
        <taxon>Pseudomonadati</taxon>
        <taxon>Spirochaetota</taxon>
        <taxon>Spirochaetia</taxon>
        <taxon>Spirochaetales</taxon>
        <taxon>Treponemataceae</taxon>
        <taxon>Treponema</taxon>
    </lineage>
</organism>
<feature type="transmembrane region" description="Helical" evidence="10">
    <location>
        <begin position="216"/>
        <end position="249"/>
    </location>
</feature>
<dbReference type="EMBL" id="ATFF01000006">
    <property type="protein sequence ID" value="EPF30336.1"/>
    <property type="molecule type" value="Genomic_DNA"/>
</dbReference>